<reference evidence="2 3" key="1">
    <citation type="journal article" date="2018" name="PLoS ONE">
        <title>The draft genome of Kipferlia bialata reveals reductive genome evolution in fornicate parasites.</title>
        <authorList>
            <person name="Tanifuji G."/>
            <person name="Takabayashi S."/>
            <person name="Kume K."/>
            <person name="Takagi M."/>
            <person name="Nakayama T."/>
            <person name="Kamikawa R."/>
            <person name="Inagaki Y."/>
            <person name="Hashimoto T."/>
        </authorList>
    </citation>
    <scope>NUCLEOTIDE SEQUENCE [LARGE SCALE GENOMIC DNA]</scope>
    <source>
        <strain evidence="2">NY0173</strain>
    </source>
</reference>
<feature type="non-terminal residue" evidence="2">
    <location>
        <position position="422"/>
    </location>
</feature>
<feature type="region of interest" description="Disordered" evidence="1">
    <location>
        <begin position="87"/>
        <end position="254"/>
    </location>
</feature>
<dbReference type="AlphaFoldDB" id="A0A9K3D9P0"/>
<protein>
    <submittedName>
        <fullName evidence="2">Uncharacterized protein</fullName>
    </submittedName>
</protein>
<dbReference type="EMBL" id="BDIP01005476">
    <property type="protein sequence ID" value="GIQ89828.1"/>
    <property type="molecule type" value="Genomic_DNA"/>
</dbReference>
<feature type="compositionally biased region" description="Basic and acidic residues" evidence="1">
    <location>
        <begin position="157"/>
        <end position="226"/>
    </location>
</feature>
<feature type="compositionally biased region" description="Low complexity" evidence="1">
    <location>
        <begin position="13"/>
        <end position="23"/>
    </location>
</feature>
<feature type="compositionally biased region" description="Basic and acidic residues" evidence="1">
    <location>
        <begin position="379"/>
        <end position="410"/>
    </location>
</feature>
<evidence type="ECO:0000256" key="1">
    <source>
        <dbReference type="SAM" id="MobiDB-lite"/>
    </source>
</evidence>
<keyword evidence="3" id="KW-1185">Reference proteome</keyword>
<feature type="compositionally biased region" description="Polar residues" evidence="1">
    <location>
        <begin position="101"/>
        <end position="112"/>
    </location>
</feature>
<evidence type="ECO:0000313" key="3">
    <source>
        <dbReference type="Proteomes" id="UP000265618"/>
    </source>
</evidence>
<feature type="region of interest" description="Disordered" evidence="1">
    <location>
        <begin position="1"/>
        <end position="23"/>
    </location>
</feature>
<sequence length="422" mass="47273">ASYGSSFTGSTCGSYTQGSYTQGSYTQGSYGSYGSYGSPYSMSVNSMSVPQSFPQPSPYPPSGSAGTSFNGSIGSIGSLTLGSPISRMGQIPLGRSPSGYPASNPNLFSGPTPQQQAVSQQHHPQAYPTSLSPPAQKGAYGSYGAESVPPPPYPSGQREREHDPRTVRQREKERDRERERLYGEARVKHERARERGRESRRGKERERDIDAREYRESHRDREHKPVDVNATSNQDIQKKRRSHTSSRTKRRPLPTDVRPFPLQVCCRRRCLHCIPTEYHAALMEAIFQCETSPIDREVKRKGFIRTHFVEPDTLKPTLCYKAIRMLMQCSNDKVRLAVKEARKLAESGQPIGTGEECEGFPAILRRTGSPEASPMGQAPKRERERGSSHDKGSRERVPHEGREVSEWYRHTRPEASSLLELM</sequence>
<accession>A0A9K3D9P0</accession>
<organism evidence="2 3">
    <name type="scientific">Kipferlia bialata</name>
    <dbReference type="NCBI Taxonomy" id="797122"/>
    <lineage>
        <taxon>Eukaryota</taxon>
        <taxon>Metamonada</taxon>
        <taxon>Carpediemonas-like organisms</taxon>
        <taxon>Kipferlia</taxon>
    </lineage>
</organism>
<feature type="compositionally biased region" description="Polar residues" evidence="1">
    <location>
        <begin position="1"/>
        <end position="12"/>
    </location>
</feature>
<proteinExistence type="predicted"/>
<feature type="compositionally biased region" description="Low complexity" evidence="1">
    <location>
        <begin position="113"/>
        <end position="126"/>
    </location>
</feature>
<dbReference type="Proteomes" id="UP000265618">
    <property type="component" value="Unassembled WGS sequence"/>
</dbReference>
<feature type="region of interest" description="Disordered" evidence="1">
    <location>
        <begin position="48"/>
        <end position="71"/>
    </location>
</feature>
<feature type="non-terminal residue" evidence="2">
    <location>
        <position position="1"/>
    </location>
</feature>
<feature type="region of interest" description="Disordered" evidence="1">
    <location>
        <begin position="365"/>
        <end position="410"/>
    </location>
</feature>
<gene>
    <name evidence="2" type="ORF">KIPB_012412</name>
</gene>
<name>A0A9K3D9P0_9EUKA</name>
<evidence type="ECO:0000313" key="2">
    <source>
        <dbReference type="EMBL" id="GIQ89828.1"/>
    </source>
</evidence>
<comment type="caution">
    <text evidence="2">The sequence shown here is derived from an EMBL/GenBank/DDBJ whole genome shotgun (WGS) entry which is preliminary data.</text>
</comment>
<feature type="compositionally biased region" description="Basic residues" evidence="1">
    <location>
        <begin position="238"/>
        <end position="252"/>
    </location>
</feature>
<dbReference type="OrthoDB" id="10684171at2759"/>
<dbReference type="SUPFAM" id="SSF81995">
    <property type="entry name" value="beta-sandwich domain of Sec23/24"/>
    <property type="match status" value="1"/>
</dbReference>